<comment type="caution">
    <text evidence="3">The sequence shown here is derived from an EMBL/GenBank/DDBJ whole genome shotgun (WGS) entry which is preliminary data.</text>
</comment>
<dbReference type="PANTHER" id="PTHR48107:SF7">
    <property type="entry name" value="RE15974P"/>
    <property type="match status" value="1"/>
</dbReference>
<evidence type="ECO:0000256" key="1">
    <source>
        <dbReference type="ARBA" id="ARBA00006484"/>
    </source>
</evidence>
<dbReference type="PRINTS" id="PR00080">
    <property type="entry name" value="SDRFAMILY"/>
</dbReference>
<comment type="similarity">
    <text evidence="1">Belongs to the short-chain dehydrogenases/reductases (SDR) family.</text>
</comment>
<organism evidence="3 4">
    <name type="scientific">Tolypocladium ophioglossoides (strain CBS 100239)</name>
    <name type="common">Snaketongue truffleclub</name>
    <name type="synonym">Elaphocordyceps ophioglossoides</name>
    <dbReference type="NCBI Taxonomy" id="1163406"/>
    <lineage>
        <taxon>Eukaryota</taxon>
        <taxon>Fungi</taxon>
        <taxon>Dikarya</taxon>
        <taxon>Ascomycota</taxon>
        <taxon>Pezizomycotina</taxon>
        <taxon>Sordariomycetes</taxon>
        <taxon>Hypocreomycetidae</taxon>
        <taxon>Hypocreales</taxon>
        <taxon>Ophiocordycipitaceae</taxon>
        <taxon>Tolypocladium</taxon>
    </lineage>
</organism>
<evidence type="ECO:0000256" key="2">
    <source>
        <dbReference type="ARBA" id="ARBA00023002"/>
    </source>
</evidence>
<dbReference type="EMBL" id="LFRF01000010">
    <property type="protein sequence ID" value="KND91127.1"/>
    <property type="molecule type" value="Genomic_DNA"/>
</dbReference>
<dbReference type="InterPro" id="IPR036291">
    <property type="entry name" value="NAD(P)-bd_dom_sf"/>
</dbReference>
<dbReference type="Proteomes" id="UP000036947">
    <property type="component" value="Unassembled WGS sequence"/>
</dbReference>
<sequence length="267" mass="27836">MAALLSNTNTESRSLVGKNAIVTGASRGIGMQVARELAARGANIAICFFSDQSKTAAEALASELRKTCVCATCVQEDLAVAGAGARVVDKALSGLGADTVHILVNNAALDPHEPTPVHETTGQLFDRCMQVNAKAPLELVCAMVPRLPPTGGRIIGISSVLAQRPDVPFAAWAASKAALECLSRYWAMELASAHGLTSNVVAIGPTLTDYHAQDPPEVLKELSELPSAAKRLATPDDIAQIVAFLASDSGRWINGDVIQGNGGMHFG</sequence>
<keyword evidence="4" id="KW-1185">Reference proteome</keyword>
<dbReference type="AlphaFoldDB" id="A0A0L0NAK2"/>
<evidence type="ECO:0000313" key="3">
    <source>
        <dbReference type="EMBL" id="KND91127.1"/>
    </source>
</evidence>
<dbReference type="GO" id="GO:0016614">
    <property type="term" value="F:oxidoreductase activity, acting on CH-OH group of donors"/>
    <property type="evidence" value="ECO:0007669"/>
    <property type="project" value="UniProtKB-ARBA"/>
</dbReference>
<evidence type="ECO:0000313" key="4">
    <source>
        <dbReference type="Proteomes" id="UP000036947"/>
    </source>
</evidence>
<dbReference type="Gene3D" id="3.40.50.720">
    <property type="entry name" value="NAD(P)-binding Rossmann-like Domain"/>
    <property type="match status" value="1"/>
</dbReference>
<reference evidence="3 4" key="1">
    <citation type="journal article" date="2015" name="BMC Genomics">
        <title>The genome of the truffle-parasite Tolypocladium ophioglossoides and the evolution of antifungal peptaibiotics.</title>
        <authorList>
            <person name="Quandt C.A."/>
            <person name="Bushley K.E."/>
            <person name="Spatafora J.W."/>
        </authorList>
    </citation>
    <scope>NUCLEOTIDE SEQUENCE [LARGE SCALE GENOMIC DNA]</scope>
    <source>
        <strain evidence="3 4">CBS 100239</strain>
    </source>
</reference>
<keyword evidence="2" id="KW-0560">Oxidoreductase</keyword>
<dbReference type="OrthoDB" id="47007at2759"/>
<dbReference type="Pfam" id="PF13561">
    <property type="entry name" value="adh_short_C2"/>
    <property type="match status" value="1"/>
</dbReference>
<protein>
    <submittedName>
        <fullName evidence="3">Short-chain type dehydrogenase/reductase</fullName>
    </submittedName>
</protein>
<dbReference type="SUPFAM" id="SSF51735">
    <property type="entry name" value="NAD(P)-binding Rossmann-fold domains"/>
    <property type="match status" value="1"/>
</dbReference>
<name>A0A0L0NAK2_TOLOC</name>
<dbReference type="PANTHER" id="PTHR48107">
    <property type="entry name" value="NADPH-DEPENDENT ALDEHYDE REDUCTASE-LIKE PROTEIN, CHLOROPLASTIC-RELATED"/>
    <property type="match status" value="1"/>
</dbReference>
<gene>
    <name evidence="3" type="ORF">TOPH_04436</name>
</gene>
<dbReference type="STRING" id="1163406.A0A0L0NAK2"/>
<dbReference type="InterPro" id="IPR002347">
    <property type="entry name" value="SDR_fam"/>
</dbReference>
<accession>A0A0L0NAK2</accession>
<proteinExistence type="inferred from homology"/>
<dbReference type="PRINTS" id="PR00081">
    <property type="entry name" value="GDHRDH"/>
</dbReference>